<accession>A0A0G1UI46</accession>
<gene>
    <name evidence="3" type="ORF">UY22_C0016G0017</name>
</gene>
<dbReference type="Pfam" id="PF18893">
    <property type="entry name" value="DUF5652"/>
    <property type="match status" value="1"/>
</dbReference>
<organism evidence="3 4">
    <name type="scientific">Candidatus Amesbacteria bacterium GW2011_GWC1_48_10</name>
    <dbReference type="NCBI Taxonomy" id="1618365"/>
    <lineage>
        <taxon>Bacteria</taxon>
        <taxon>Candidatus Amesiibacteriota</taxon>
    </lineage>
</organism>
<dbReference type="Proteomes" id="UP000034877">
    <property type="component" value="Unassembled WGS sequence"/>
</dbReference>
<evidence type="ECO:0000259" key="2">
    <source>
        <dbReference type="Pfam" id="PF18893"/>
    </source>
</evidence>
<feature type="transmembrane region" description="Helical" evidence="1">
    <location>
        <begin position="59"/>
        <end position="81"/>
    </location>
</feature>
<name>A0A0G1UI46_9BACT</name>
<feature type="transmembrane region" description="Helical" evidence="1">
    <location>
        <begin position="21"/>
        <end position="39"/>
    </location>
</feature>
<evidence type="ECO:0000313" key="4">
    <source>
        <dbReference type="Proteomes" id="UP000034877"/>
    </source>
</evidence>
<evidence type="ECO:0000256" key="1">
    <source>
        <dbReference type="SAM" id="Phobius"/>
    </source>
</evidence>
<protein>
    <recommendedName>
        <fullName evidence="2">DUF5652 domain-containing protein</fullName>
    </recommendedName>
</protein>
<comment type="caution">
    <text evidence="3">The sequence shown here is derived from an EMBL/GenBank/DDBJ whole genome shotgun (WGS) entry which is preliminary data.</text>
</comment>
<dbReference type="InterPro" id="IPR043712">
    <property type="entry name" value="DUF5652"/>
</dbReference>
<sequence length="86" mass="10387">MRLLRKWLKQEGYNKSMNLGWGANSIPELGWWVWLFLIWELVWKGLALWRAARNEHKWWFVAIMVVNSVGILPIVYLVWFAKRKMG</sequence>
<evidence type="ECO:0000313" key="3">
    <source>
        <dbReference type="EMBL" id="KKU93832.1"/>
    </source>
</evidence>
<reference evidence="3 4" key="1">
    <citation type="journal article" date="2015" name="Nature">
        <title>rRNA introns, odd ribosomes, and small enigmatic genomes across a large radiation of phyla.</title>
        <authorList>
            <person name="Brown C.T."/>
            <person name="Hug L.A."/>
            <person name="Thomas B.C."/>
            <person name="Sharon I."/>
            <person name="Castelle C.J."/>
            <person name="Singh A."/>
            <person name="Wilkins M.J."/>
            <person name="Williams K.H."/>
            <person name="Banfield J.F."/>
        </authorList>
    </citation>
    <scope>NUCLEOTIDE SEQUENCE [LARGE SCALE GENOMIC DNA]</scope>
</reference>
<keyword evidence="1" id="KW-0472">Membrane</keyword>
<keyword evidence="1" id="KW-1133">Transmembrane helix</keyword>
<dbReference type="EMBL" id="LCPE01000016">
    <property type="protein sequence ID" value="KKU93832.1"/>
    <property type="molecule type" value="Genomic_DNA"/>
</dbReference>
<feature type="domain" description="DUF5652" evidence="2">
    <location>
        <begin position="27"/>
        <end position="84"/>
    </location>
</feature>
<keyword evidence="1" id="KW-0812">Transmembrane</keyword>
<proteinExistence type="predicted"/>
<dbReference type="AlphaFoldDB" id="A0A0G1UI46"/>